<dbReference type="PANTHER" id="PTHR43734">
    <property type="entry name" value="PHYTOENE DESATURASE"/>
    <property type="match status" value="1"/>
</dbReference>
<dbReference type="GO" id="GO:0016491">
    <property type="term" value="F:oxidoreductase activity"/>
    <property type="evidence" value="ECO:0007669"/>
    <property type="project" value="UniProtKB-KW"/>
</dbReference>
<keyword evidence="8" id="KW-1185">Reference proteome</keyword>
<proteinExistence type="inferred from homology"/>
<comment type="similarity">
    <text evidence="4">Belongs to the carotenoid/retinoid oxidoreductase family.</text>
</comment>
<evidence type="ECO:0000256" key="1">
    <source>
        <dbReference type="ARBA" id="ARBA00004829"/>
    </source>
</evidence>
<dbReference type="PANTHER" id="PTHR43734:SF1">
    <property type="entry name" value="PHYTOENE DESATURASE"/>
    <property type="match status" value="1"/>
</dbReference>
<accession>A0A0Y0PJ95</accession>
<dbReference type="OrthoDB" id="9774675at2"/>
<reference evidence="7 8" key="1">
    <citation type="journal article" date="2016" name="J. Biotechnol.">
        <title>First complete genome sequence of a species in the genus Microterricola, an extremophilic cold active enzyme producing bacterial strain ERGS5:02 isolated from Sikkim Himalaya.</title>
        <authorList>
            <person name="Himanshu"/>
            <person name="Swarnkar M.K."/>
            <person name="Singh D."/>
            <person name="Kumar R."/>
        </authorList>
    </citation>
    <scope>NUCLEOTIDE SEQUENCE [LARGE SCALE GENOMIC DNA]</scope>
    <source>
        <strain evidence="7 8">ERGS5:02</strain>
    </source>
</reference>
<evidence type="ECO:0000313" key="7">
    <source>
        <dbReference type="EMBL" id="AMB59937.1"/>
    </source>
</evidence>
<protein>
    <submittedName>
        <fullName evidence="7">Phytoene dehydrogenase</fullName>
    </submittedName>
</protein>
<dbReference type="Pfam" id="PF01593">
    <property type="entry name" value="Amino_oxidase"/>
    <property type="match status" value="1"/>
</dbReference>
<evidence type="ECO:0000256" key="2">
    <source>
        <dbReference type="ARBA" id="ARBA00022746"/>
    </source>
</evidence>
<evidence type="ECO:0000313" key="8">
    <source>
        <dbReference type="Proteomes" id="UP000058305"/>
    </source>
</evidence>
<dbReference type="GO" id="GO:0016117">
    <property type="term" value="P:carotenoid biosynthetic process"/>
    <property type="evidence" value="ECO:0007669"/>
    <property type="project" value="UniProtKB-KW"/>
</dbReference>
<organism evidence="7 8">
    <name type="scientific">Microterricola viridarii</name>
    <dbReference type="NCBI Taxonomy" id="412690"/>
    <lineage>
        <taxon>Bacteria</taxon>
        <taxon>Bacillati</taxon>
        <taxon>Actinomycetota</taxon>
        <taxon>Actinomycetes</taxon>
        <taxon>Micrococcales</taxon>
        <taxon>Microbacteriaceae</taxon>
        <taxon>Microterricola</taxon>
    </lineage>
</organism>
<keyword evidence="2 4" id="KW-0125">Carotenoid biosynthesis</keyword>
<dbReference type="RefSeq" id="WP_067230819.1">
    <property type="nucleotide sequence ID" value="NZ_CP014145.1"/>
</dbReference>
<gene>
    <name evidence="7" type="ORF">AWU67_14920</name>
</gene>
<dbReference type="EMBL" id="CP014145">
    <property type="protein sequence ID" value="AMB59937.1"/>
    <property type="molecule type" value="Genomic_DNA"/>
</dbReference>
<dbReference type="InterPro" id="IPR002937">
    <property type="entry name" value="Amino_oxidase"/>
</dbReference>
<feature type="region of interest" description="Disordered" evidence="5">
    <location>
        <begin position="259"/>
        <end position="284"/>
    </location>
</feature>
<dbReference type="NCBIfam" id="TIGR02734">
    <property type="entry name" value="crtI_fam"/>
    <property type="match status" value="1"/>
</dbReference>
<dbReference type="AlphaFoldDB" id="A0A0Y0PJ95"/>
<dbReference type="InterPro" id="IPR014105">
    <property type="entry name" value="Carotenoid/retinoid_OxRdtase"/>
</dbReference>
<dbReference type="Gene3D" id="3.50.50.60">
    <property type="entry name" value="FAD/NAD(P)-binding domain"/>
    <property type="match status" value="2"/>
</dbReference>
<dbReference type="InterPro" id="IPR036188">
    <property type="entry name" value="FAD/NAD-bd_sf"/>
</dbReference>
<sequence>MSAGRTASVIGGGIAGLATAALLAAEGYTVTLLEARRELGGRAGLWEADGYRFDTGPSWYLMPEVFEHFFALLGTSASEQLELERLDPGYRVFTENGAAPLDIVADFEANVALFESIEPGAGARLRRYVASASDAYELALGRFLYNTFDDPRSLIGPDVLRRAPAIAGLGARSLNGLIQKHVRDPQLQQVLGYPAVFLGSSPFDVPSLYHLMSHLDFGDGVYYPQGGFSTIIDSIAALAEAGGVRILTDARVTAITTDSGTDDGADAGAAGATGARPKRSRRRRARATATGVRYLDAQGAEHALQSDIVVSAADLHFTETSLLPAELQSYPEEWWTERNPGPGAVLVMLGVRGSLPELSHHNLFFIDNWEDNFSAIYGSPSFIPDPASIYVCRPSASDPSAAPPDHENLFVLVPVPADPEIGSGGLGRRGSARVEGAADAAIQQIAQWAGIPDLALRVVLRRTVGPADFADDLNSWRGGALGPAHTLRQSAFFRGKNASSLVDGLYYAGGSTIPGIGLPMCLISAELVIKKLRGDRSGAPLHAPLAARTAATSSAPR</sequence>
<dbReference type="KEGG" id="mvd:AWU67_14920"/>
<dbReference type="Proteomes" id="UP000058305">
    <property type="component" value="Chromosome"/>
</dbReference>
<reference evidence="8" key="2">
    <citation type="submission" date="2016-01" db="EMBL/GenBank/DDBJ databases">
        <title>First complete genome sequence of a species in the genus Microterricola, an extremophilic cold active enzyme producing strain ERGS5:02 isolated from Sikkim Himalaya.</title>
        <authorList>
            <person name="Kumar R."/>
            <person name="Singh D."/>
            <person name="Swarnkar M.K."/>
        </authorList>
    </citation>
    <scope>NUCLEOTIDE SEQUENCE [LARGE SCALE GENOMIC DNA]</scope>
    <source>
        <strain evidence="8">ERGS5:02</strain>
    </source>
</reference>
<evidence type="ECO:0000256" key="5">
    <source>
        <dbReference type="SAM" id="MobiDB-lite"/>
    </source>
</evidence>
<evidence type="ECO:0000259" key="6">
    <source>
        <dbReference type="Pfam" id="PF01593"/>
    </source>
</evidence>
<keyword evidence="3 4" id="KW-0560">Oxidoreductase</keyword>
<comment type="pathway">
    <text evidence="1 4">Carotenoid biosynthesis.</text>
</comment>
<evidence type="ECO:0000256" key="3">
    <source>
        <dbReference type="ARBA" id="ARBA00023002"/>
    </source>
</evidence>
<feature type="compositionally biased region" description="Low complexity" evidence="5">
    <location>
        <begin position="266"/>
        <end position="275"/>
    </location>
</feature>
<name>A0A0Y0PJ95_9MICO</name>
<feature type="domain" description="Amine oxidase" evidence="6">
    <location>
        <begin position="14"/>
        <end position="260"/>
    </location>
</feature>
<dbReference type="SUPFAM" id="SSF51905">
    <property type="entry name" value="FAD/NAD(P)-binding domain"/>
    <property type="match status" value="1"/>
</dbReference>
<evidence type="ECO:0000256" key="4">
    <source>
        <dbReference type="RuleBase" id="RU362075"/>
    </source>
</evidence>